<keyword evidence="3" id="KW-1185">Reference proteome</keyword>
<feature type="compositionally biased region" description="Low complexity" evidence="1">
    <location>
        <begin position="42"/>
        <end position="58"/>
    </location>
</feature>
<dbReference type="Proteomes" id="UP001295423">
    <property type="component" value="Unassembled WGS sequence"/>
</dbReference>
<dbReference type="AlphaFoldDB" id="A0AAD2CQ08"/>
<feature type="region of interest" description="Disordered" evidence="1">
    <location>
        <begin position="209"/>
        <end position="230"/>
    </location>
</feature>
<evidence type="ECO:0000313" key="2">
    <source>
        <dbReference type="EMBL" id="CAJ1939291.1"/>
    </source>
</evidence>
<feature type="region of interest" description="Disordered" evidence="1">
    <location>
        <begin position="38"/>
        <end position="107"/>
    </location>
</feature>
<reference evidence="2" key="1">
    <citation type="submission" date="2023-08" db="EMBL/GenBank/DDBJ databases">
        <authorList>
            <person name="Audoor S."/>
            <person name="Bilcke G."/>
        </authorList>
    </citation>
    <scope>NUCLEOTIDE SEQUENCE</scope>
</reference>
<dbReference type="EMBL" id="CAKOGP040000779">
    <property type="protein sequence ID" value="CAJ1939291.1"/>
    <property type="molecule type" value="Genomic_DNA"/>
</dbReference>
<gene>
    <name evidence="2" type="ORF">CYCCA115_LOCUS6523</name>
</gene>
<accession>A0AAD2CQ08</accession>
<evidence type="ECO:0000256" key="1">
    <source>
        <dbReference type="SAM" id="MobiDB-lite"/>
    </source>
</evidence>
<proteinExistence type="predicted"/>
<name>A0AAD2CQ08_9STRA</name>
<sequence>MIPNLLYNGCGLCYHQEYDEQIRDDVIDMKKEDRAIQEWRSRNNNNNHRPSSLSSVSSRRYRSKRTRFADNNEEEDGEEYSSSQQQQQYSAQTTASPSSCRVRSTRKHGRGRCWDASTVSASTRQIQAEKNLLHRNLRAAQKELLAQDKMIVQLESDLQVFEMEHSKLEDKMYLMQLDLEDAQTALRREVLRNQENERLLQEYKRAEAMKQEQEQEQRQDEDNSWFGLWY</sequence>
<feature type="compositionally biased region" description="Low complexity" evidence="1">
    <location>
        <begin position="80"/>
        <end position="99"/>
    </location>
</feature>
<feature type="compositionally biased region" description="Basic and acidic residues" evidence="1">
    <location>
        <begin position="209"/>
        <end position="221"/>
    </location>
</feature>
<organism evidence="2 3">
    <name type="scientific">Cylindrotheca closterium</name>
    <dbReference type="NCBI Taxonomy" id="2856"/>
    <lineage>
        <taxon>Eukaryota</taxon>
        <taxon>Sar</taxon>
        <taxon>Stramenopiles</taxon>
        <taxon>Ochrophyta</taxon>
        <taxon>Bacillariophyta</taxon>
        <taxon>Bacillariophyceae</taxon>
        <taxon>Bacillariophycidae</taxon>
        <taxon>Bacillariales</taxon>
        <taxon>Bacillariaceae</taxon>
        <taxon>Cylindrotheca</taxon>
    </lineage>
</organism>
<comment type="caution">
    <text evidence="2">The sequence shown here is derived from an EMBL/GenBank/DDBJ whole genome shotgun (WGS) entry which is preliminary data.</text>
</comment>
<evidence type="ECO:0000313" key="3">
    <source>
        <dbReference type="Proteomes" id="UP001295423"/>
    </source>
</evidence>
<protein>
    <submittedName>
        <fullName evidence="2">Uncharacterized protein</fullName>
    </submittedName>
</protein>